<keyword evidence="1" id="KW-0812">Transmembrane</keyword>
<proteinExistence type="predicted"/>
<dbReference type="EMBL" id="JAMQBK010000038">
    <property type="protein sequence ID" value="MCM2371769.1"/>
    <property type="molecule type" value="Genomic_DNA"/>
</dbReference>
<protein>
    <recommendedName>
        <fullName evidence="4">FecR protein</fullName>
    </recommendedName>
</protein>
<comment type="caution">
    <text evidence="2">The sequence shown here is derived from an EMBL/GenBank/DDBJ whole genome shotgun (WGS) entry which is preliminary data.</text>
</comment>
<dbReference type="RefSeq" id="WP_250929403.1">
    <property type="nucleotide sequence ID" value="NZ_JAMQBK010000038.1"/>
</dbReference>
<dbReference type="InterPro" id="IPR012373">
    <property type="entry name" value="Ferrdict_sens_TM"/>
</dbReference>
<evidence type="ECO:0000313" key="3">
    <source>
        <dbReference type="Proteomes" id="UP001202961"/>
    </source>
</evidence>
<name>A0ABT0U514_9BACT</name>
<keyword evidence="3" id="KW-1185">Reference proteome</keyword>
<feature type="transmembrane region" description="Helical" evidence="1">
    <location>
        <begin position="84"/>
        <end position="103"/>
    </location>
</feature>
<accession>A0ABT0U514</accession>
<dbReference type="PANTHER" id="PTHR30273:SF2">
    <property type="entry name" value="PROTEIN FECR"/>
    <property type="match status" value="1"/>
</dbReference>
<evidence type="ECO:0008006" key="4">
    <source>
        <dbReference type="Google" id="ProtNLM"/>
    </source>
</evidence>
<sequence length="475" mass="51217">MTENELDDFLEMVAAYQDGGLAGDELARFESDLLADAQRRRLFAEVQLRSAAICEQFRTEAFSMNNHQPTSASEVTRLRSRRRVWLLAVAVAVAASIAIAFIAPSQLSEIDQIAGGPVSNKSGVAAPADGFATITYASHVTWDGEVPETSLASSRLSSRVNYRLSSGSVRLSMNSGAIVSLAAPASFTGIGPDEIELQAGKLAARMPNETSTLVVRAGDTIVRDRGNAFGITAGANGDVDLSVFDGSVSVERSRGTTASESQMVKEGESIEWGASERRAVAFSGKQYEDLWPLTVGINEASNLIDFVPPGPLGSLDRFANDSKLLLIPEKLNHRLNAHNSIAAIRPAESYPETKHARITLAPGKPISSYLLVYLPEERWEGNRHTISGSVSFQKPIIGVVVGQMALKKSDLLFGVPEIKYDQLKFRYLEDVTTEDGTLPPDSLRVSDDGKSLYFNLNVGAGQDNLRVLVDESASP</sequence>
<evidence type="ECO:0000313" key="2">
    <source>
        <dbReference type="EMBL" id="MCM2371769.1"/>
    </source>
</evidence>
<evidence type="ECO:0000256" key="1">
    <source>
        <dbReference type="SAM" id="Phobius"/>
    </source>
</evidence>
<keyword evidence="1" id="KW-1133">Transmembrane helix</keyword>
<dbReference type="Gene3D" id="2.60.120.1440">
    <property type="match status" value="1"/>
</dbReference>
<reference evidence="2 3" key="1">
    <citation type="journal article" date="2022" name="Syst. Appl. Microbiol.">
        <title>Rhodopirellula aestuarii sp. nov., a novel member of the genus Rhodopirellula isolated from brackish sediments collected in the Tagus River estuary, Portugal.</title>
        <authorList>
            <person name="Vitorino I.R."/>
            <person name="Klimek D."/>
            <person name="Calusinska M."/>
            <person name="Lobo-da-Cunha A."/>
            <person name="Vasconcelos V."/>
            <person name="Lage O.M."/>
        </authorList>
    </citation>
    <scope>NUCLEOTIDE SEQUENCE [LARGE SCALE GENOMIC DNA]</scope>
    <source>
        <strain evidence="2 3">ICT_H3.1</strain>
    </source>
</reference>
<dbReference type="PANTHER" id="PTHR30273">
    <property type="entry name" value="PERIPLASMIC SIGNAL SENSOR AND SIGMA FACTOR ACTIVATOR FECR-RELATED"/>
    <property type="match status" value="1"/>
</dbReference>
<organism evidence="2 3">
    <name type="scientific">Aporhodopirellula aestuarii</name>
    <dbReference type="NCBI Taxonomy" id="2950107"/>
    <lineage>
        <taxon>Bacteria</taxon>
        <taxon>Pseudomonadati</taxon>
        <taxon>Planctomycetota</taxon>
        <taxon>Planctomycetia</taxon>
        <taxon>Pirellulales</taxon>
        <taxon>Pirellulaceae</taxon>
        <taxon>Aporhodopirellula</taxon>
    </lineage>
</organism>
<dbReference type="Proteomes" id="UP001202961">
    <property type="component" value="Unassembled WGS sequence"/>
</dbReference>
<keyword evidence="1" id="KW-0472">Membrane</keyword>
<gene>
    <name evidence="2" type="ORF">NB063_14250</name>
</gene>